<name>A0A383D6C2_9ZZZZ</name>
<feature type="non-terminal residue" evidence="2">
    <location>
        <position position="1"/>
    </location>
</feature>
<dbReference type="Pfam" id="PF07969">
    <property type="entry name" value="Amidohydro_3"/>
    <property type="match status" value="1"/>
</dbReference>
<dbReference type="SUPFAM" id="SSF51556">
    <property type="entry name" value="Metallo-dependent hydrolases"/>
    <property type="match status" value="1"/>
</dbReference>
<accession>A0A383D6C2</accession>
<dbReference type="EMBL" id="UINC01214689">
    <property type="protein sequence ID" value="SVE40032.1"/>
    <property type="molecule type" value="Genomic_DNA"/>
</dbReference>
<dbReference type="AlphaFoldDB" id="A0A383D6C2"/>
<reference evidence="2" key="1">
    <citation type="submission" date="2018-05" db="EMBL/GenBank/DDBJ databases">
        <authorList>
            <person name="Lanie J.A."/>
            <person name="Ng W.-L."/>
            <person name="Kazmierczak K.M."/>
            <person name="Andrzejewski T.M."/>
            <person name="Davidsen T.M."/>
            <person name="Wayne K.J."/>
            <person name="Tettelin H."/>
            <person name="Glass J.I."/>
            <person name="Rusch D."/>
            <person name="Podicherti R."/>
            <person name="Tsui H.-C.T."/>
            <person name="Winkler M.E."/>
        </authorList>
    </citation>
    <scope>NUCLEOTIDE SEQUENCE</scope>
</reference>
<evidence type="ECO:0000313" key="2">
    <source>
        <dbReference type="EMBL" id="SVE40032.1"/>
    </source>
</evidence>
<protein>
    <recommendedName>
        <fullName evidence="1">Amidohydrolase 3 domain-containing protein</fullName>
    </recommendedName>
</protein>
<proteinExistence type="predicted"/>
<organism evidence="2">
    <name type="scientific">marine metagenome</name>
    <dbReference type="NCBI Taxonomy" id="408172"/>
    <lineage>
        <taxon>unclassified sequences</taxon>
        <taxon>metagenomes</taxon>
        <taxon>ecological metagenomes</taxon>
    </lineage>
</organism>
<dbReference type="SUPFAM" id="SSF51338">
    <property type="entry name" value="Composite domain of metallo-dependent hydrolases"/>
    <property type="match status" value="1"/>
</dbReference>
<dbReference type="GO" id="GO:0016810">
    <property type="term" value="F:hydrolase activity, acting on carbon-nitrogen (but not peptide) bonds"/>
    <property type="evidence" value="ECO:0007669"/>
    <property type="project" value="InterPro"/>
</dbReference>
<dbReference type="InterPro" id="IPR032466">
    <property type="entry name" value="Metal_Hydrolase"/>
</dbReference>
<gene>
    <name evidence="2" type="ORF">METZ01_LOCUS492886</name>
</gene>
<sequence length="192" mass="20932">VAQERGEDPLDTFLNIGLEENFATKFSFYILNMVEDGVAEIIQNDGTLISLSDAGAHNALLCDAGYAMHLLGHWVRDKGLFDLPTGIRKVTSDPAEVYGIIDRGRLTPGAWADMILFDPDKIGITNMRRHFDLPAGGERLLRKAPGLHGTWVNGVQIFDGNDYLDVTAPGHVLTKFDGSPPRLGMDLAVAAE</sequence>
<dbReference type="InterPro" id="IPR011059">
    <property type="entry name" value="Metal-dep_hydrolase_composite"/>
</dbReference>
<evidence type="ECO:0000259" key="1">
    <source>
        <dbReference type="Pfam" id="PF07969"/>
    </source>
</evidence>
<dbReference type="Gene3D" id="3.20.20.140">
    <property type="entry name" value="Metal-dependent hydrolases"/>
    <property type="match status" value="1"/>
</dbReference>
<feature type="domain" description="Amidohydrolase 3" evidence="1">
    <location>
        <begin position="38"/>
        <end position="157"/>
    </location>
</feature>
<dbReference type="Gene3D" id="2.30.40.10">
    <property type="entry name" value="Urease, subunit C, domain 1"/>
    <property type="match status" value="1"/>
</dbReference>
<dbReference type="InterPro" id="IPR013108">
    <property type="entry name" value="Amidohydro_3"/>
</dbReference>